<gene>
    <name evidence="10" type="ORF">QQX02_03455</name>
</gene>
<comment type="caution">
    <text evidence="10">The sequence shown here is derived from an EMBL/GenBank/DDBJ whole genome shotgun (WGS) entry which is preliminary data.</text>
</comment>
<keyword evidence="6" id="KW-0811">Translocation</keyword>
<dbReference type="InterPro" id="IPR003369">
    <property type="entry name" value="TatA/B/E"/>
</dbReference>
<dbReference type="RefSeq" id="WP_301141235.1">
    <property type="nucleotide sequence ID" value="NZ_JAUHQA010000001.1"/>
</dbReference>
<dbReference type="Gene3D" id="1.20.5.3310">
    <property type="match status" value="1"/>
</dbReference>
<feature type="region of interest" description="Disordered" evidence="8">
    <location>
        <begin position="82"/>
        <end position="108"/>
    </location>
</feature>
<evidence type="ECO:0000256" key="6">
    <source>
        <dbReference type="ARBA" id="ARBA00023010"/>
    </source>
</evidence>
<keyword evidence="11" id="KW-1185">Reference proteome</keyword>
<evidence type="ECO:0000313" key="10">
    <source>
        <dbReference type="EMBL" id="MDN4479979.1"/>
    </source>
</evidence>
<evidence type="ECO:0000256" key="9">
    <source>
        <dbReference type="SAM" id="Phobius"/>
    </source>
</evidence>
<dbReference type="Proteomes" id="UP001172708">
    <property type="component" value="Unassembled WGS sequence"/>
</dbReference>
<accession>A0ABT8GF54</accession>
<evidence type="ECO:0000313" key="11">
    <source>
        <dbReference type="Proteomes" id="UP001172708"/>
    </source>
</evidence>
<organism evidence="10 11">
    <name type="scientific">Demequina muriae</name>
    <dbReference type="NCBI Taxonomy" id="3051664"/>
    <lineage>
        <taxon>Bacteria</taxon>
        <taxon>Bacillati</taxon>
        <taxon>Actinomycetota</taxon>
        <taxon>Actinomycetes</taxon>
        <taxon>Micrococcales</taxon>
        <taxon>Demequinaceae</taxon>
        <taxon>Demequina</taxon>
    </lineage>
</organism>
<keyword evidence="4" id="KW-0653">Protein transport</keyword>
<feature type="compositionally biased region" description="Pro residues" evidence="8">
    <location>
        <begin position="82"/>
        <end position="92"/>
    </location>
</feature>
<keyword evidence="2" id="KW-0813">Transport</keyword>
<evidence type="ECO:0000256" key="1">
    <source>
        <dbReference type="ARBA" id="ARBA00004167"/>
    </source>
</evidence>
<name>A0ABT8GF54_9MICO</name>
<evidence type="ECO:0000256" key="7">
    <source>
        <dbReference type="ARBA" id="ARBA00023136"/>
    </source>
</evidence>
<feature type="transmembrane region" description="Helical" evidence="9">
    <location>
        <begin position="6"/>
        <end position="23"/>
    </location>
</feature>
<evidence type="ECO:0000256" key="8">
    <source>
        <dbReference type="SAM" id="MobiDB-lite"/>
    </source>
</evidence>
<dbReference type="PRINTS" id="PR01506">
    <property type="entry name" value="TATBPROTEIN"/>
</dbReference>
<evidence type="ECO:0000256" key="4">
    <source>
        <dbReference type="ARBA" id="ARBA00022927"/>
    </source>
</evidence>
<keyword evidence="5 9" id="KW-1133">Transmembrane helix</keyword>
<dbReference type="EMBL" id="JAUHQA010000001">
    <property type="protein sequence ID" value="MDN4479979.1"/>
    <property type="molecule type" value="Genomic_DNA"/>
</dbReference>
<comment type="subcellular location">
    <subcellularLocation>
        <location evidence="1">Membrane</location>
        <topology evidence="1">Single-pass membrane protein</topology>
    </subcellularLocation>
</comment>
<keyword evidence="7 9" id="KW-0472">Membrane</keyword>
<evidence type="ECO:0000256" key="3">
    <source>
        <dbReference type="ARBA" id="ARBA00022692"/>
    </source>
</evidence>
<dbReference type="Pfam" id="PF02416">
    <property type="entry name" value="TatA_B_E"/>
    <property type="match status" value="1"/>
</dbReference>
<sequence length="108" mass="11901">MFGINGGELLVLILIAIVVVGPERMPEYARQLREWVVGVRNVVDKGRAQLKAEVGDDVDWEKLDPRQYDPRRIVREALYEPAPAPVRSPSPTAPLVAGQPAPFDADAT</sequence>
<keyword evidence="3 9" id="KW-0812">Transmembrane</keyword>
<evidence type="ECO:0000256" key="2">
    <source>
        <dbReference type="ARBA" id="ARBA00022448"/>
    </source>
</evidence>
<reference evidence="10" key="1">
    <citation type="submission" date="2023-06" db="EMBL/GenBank/DDBJ databases">
        <title>Egi l300058.</title>
        <authorList>
            <person name="Gao L."/>
            <person name="Fang B.-Z."/>
            <person name="Li W.-J."/>
        </authorList>
    </citation>
    <scope>NUCLEOTIDE SEQUENCE</scope>
    <source>
        <strain evidence="10">EGI L300058</strain>
    </source>
</reference>
<protein>
    <submittedName>
        <fullName evidence="10">Twin-arginine translocase TatA/TatE family subunit</fullName>
    </submittedName>
</protein>
<evidence type="ECO:0000256" key="5">
    <source>
        <dbReference type="ARBA" id="ARBA00022989"/>
    </source>
</evidence>
<proteinExistence type="predicted"/>